<protein>
    <submittedName>
        <fullName evidence="2">Uncharacterized protein</fullName>
    </submittedName>
</protein>
<dbReference type="GeneID" id="92080315"/>
<evidence type="ECO:0000313" key="3">
    <source>
        <dbReference type="Proteomes" id="UP001391051"/>
    </source>
</evidence>
<feature type="transmembrane region" description="Helical" evidence="1">
    <location>
        <begin position="15"/>
        <end position="35"/>
    </location>
</feature>
<keyword evidence="1" id="KW-1133">Transmembrane helix</keyword>
<dbReference type="Proteomes" id="UP001391051">
    <property type="component" value="Unassembled WGS sequence"/>
</dbReference>
<name>A0ABR1Q3Y8_9PEZI</name>
<sequence>MDPIAQIPSISHVTYMRIQIVLGVIAVAFVAARVLTNYQYSKKMAPNDCDLHHHIRLGVSLEHRTDKNSLHRVVVHDGGQHLLLLREGFRFLGPLRALTERLQVFIYHLNHLPLRHRNAKGYGRKVLESVRPIKGVLASHLAMEEEALGDTLAHGHGDLFVHRSCDAICRIPLFEEEEHLVADGHIPSSELPEVPPLPLRAKPGDLVLTAMVLVGNELEPPSWASHFRFTIGDSPVANG</sequence>
<dbReference type="RefSeq" id="XP_066696744.1">
    <property type="nucleotide sequence ID" value="XM_066847253.1"/>
</dbReference>
<proteinExistence type="predicted"/>
<comment type="caution">
    <text evidence="2">The sequence shown here is derived from an EMBL/GenBank/DDBJ whole genome shotgun (WGS) entry which is preliminary data.</text>
</comment>
<gene>
    <name evidence="2" type="ORF">PG986_011031</name>
</gene>
<evidence type="ECO:0000313" key="2">
    <source>
        <dbReference type="EMBL" id="KAK7946710.1"/>
    </source>
</evidence>
<keyword evidence="3" id="KW-1185">Reference proteome</keyword>
<organism evidence="2 3">
    <name type="scientific">Apiospora aurea</name>
    <dbReference type="NCBI Taxonomy" id="335848"/>
    <lineage>
        <taxon>Eukaryota</taxon>
        <taxon>Fungi</taxon>
        <taxon>Dikarya</taxon>
        <taxon>Ascomycota</taxon>
        <taxon>Pezizomycotina</taxon>
        <taxon>Sordariomycetes</taxon>
        <taxon>Xylariomycetidae</taxon>
        <taxon>Amphisphaeriales</taxon>
        <taxon>Apiosporaceae</taxon>
        <taxon>Apiospora</taxon>
    </lineage>
</organism>
<keyword evidence="1" id="KW-0472">Membrane</keyword>
<accession>A0ABR1Q3Y8</accession>
<keyword evidence="1" id="KW-0812">Transmembrane</keyword>
<reference evidence="2 3" key="1">
    <citation type="submission" date="2023-01" db="EMBL/GenBank/DDBJ databases">
        <title>Analysis of 21 Apiospora genomes using comparative genomics revels a genus with tremendous synthesis potential of carbohydrate active enzymes and secondary metabolites.</title>
        <authorList>
            <person name="Sorensen T."/>
        </authorList>
    </citation>
    <scope>NUCLEOTIDE SEQUENCE [LARGE SCALE GENOMIC DNA]</scope>
    <source>
        <strain evidence="2 3">CBS 24483</strain>
    </source>
</reference>
<evidence type="ECO:0000256" key="1">
    <source>
        <dbReference type="SAM" id="Phobius"/>
    </source>
</evidence>
<dbReference type="EMBL" id="JAQQWE010000007">
    <property type="protein sequence ID" value="KAK7946710.1"/>
    <property type="molecule type" value="Genomic_DNA"/>
</dbReference>